<dbReference type="InterPro" id="IPR036388">
    <property type="entry name" value="WH-like_DNA-bd_sf"/>
</dbReference>
<dbReference type="PANTHER" id="PTHR33164:SF89">
    <property type="entry name" value="MARR FAMILY REGULATORY PROTEIN"/>
    <property type="match status" value="1"/>
</dbReference>
<dbReference type="GO" id="GO:0003700">
    <property type="term" value="F:DNA-binding transcription factor activity"/>
    <property type="evidence" value="ECO:0007669"/>
    <property type="project" value="InterPro"/>
</dbReference>
<gene>
    <name evidence="2" type="ORF">QDX21_01305</name>
</gene>
<dbReference type="PANTHER" id="PTHR33164">
    <property type="entry name" value="TRANSCRIPTIONAL REGULATOR, MARR FAMILY"/>
    <property type="match status" value="1"/>
</dbReference>
<protein>
    <submittedName>
        <fullName evidence="2">MarR family transcriptional regulator</fullName>
    </submittedName>
</protein>
<evidence type="ECO:0000313" key="3">
    <source>
        <dbReference type="Proteomes" id="UP001224674"/>
    </source>
</evidence>
<dbReference type="AlphaFoldDB" id="A0AAJ6DE10"/>
<dbReference type="SUPFAM" id="SSF46785">
    <property type="entry name" value="Winged helix' DNA-binding domain"/>
    <property type="match status" value="2"/>
</dbReference>
<dbReference type="SMART" id="SM00347">
    <property type="entry name" value="HTH_MARR"/>
    <property type="match status" value="2"/>
</dbReference>
<evidence type="ECO:0000259" key="1">
    <source>
        <dbReference type="PROSITE" id="PS50995"/>
    </source>
</evidence>
<dbReference type="Proteomes" id="UP001224674">
    <property type="component" value="Chromosome"/>
</dbReference>
<name>A0AAJ6DE10_9MICC</name>
<organism evidence="2 3">
    <name type="scientific">Auritidibacter ignavus</name>
    <dbReference type="NCBI Taxonomy" id="678932"/>
    <lineage>
        <taxon>Bacteria</taxon>
        <taxon>Bacillati</taxon>
        <taxon>Actinomycetota</taxon>
        <taxon>Actinomycetes</taxon>
        <taxon>Micrococcales</taxon>
        <taxon>Micrococcaceae</taxon>
        <taxon>Auritidibacter</taxon>
    </lineage>
</organism>
<dbReference type="RefSeq" id="WP_279675426.1">
    <property type="nucleotide sequence ID" value="NZ_CP122566.1"/>
</dbReference>
<dbReference type="InterPro" id="IPR036390">
    <property type="entry name" value="WH_DNA-bd_sf"/>
</dbReference>
<dbReference type="GO" id="GO:0006950">
    <property type="term" value="P:response to stress"/>
    <property type="evidence" value="ECO:0007669"/>
    <property type="project" value="TreeGrafter"/>
</dbReference>
<dbReference type="InterPro" id="IPR039422">
    <property type="entry name" value="MarR/SlyA-like"/>
</dbReference>
<dbReference type="EMBL" id="CP122566">
    <property type="protein sequence ID" value="WGH94452.1"/>
    <property type="molecule type" value="Genomic_DNA"/>
</dbReference>
<dbReference type="Gene3D" id="1.10.10.10">
    <property type="entry name" value="Winged helix-like DNA-binding domain superfamily/Winged helix DNA-binding domain"/>
    <property type="match status" value="2"/>
</dbReference>
<proteinExistence type="predicted"/>
<feature type="domain" description="HTH marR-type" evidence="1">
    <location>
        <begin position="156"/>
        <end position="284"/>
    </location>
</feature>
<accession>A0AAJ6DE10</accession>
<dbReference type="InterPro" id="IPR000835">
    <property type="entry name" value="HTH_MarR-typ"/>
</dbReference>
<dbReference type="Pfam" id="PF12802">
    <property type="entry name" value="MarR_2"/>
    <property type="match status" value="2"/>
</dbReference>
<feature type="domain" description="HTH marR-type" evidence="1">
    <location>
        <begin position="1"/>
        <end position="147"/>
    </location>
</feature>
<evidence type="ECO:0000313" key="2">
    <source>
        <dbReference type="EMBL" id="WGH94452.1"/>
    </source>
</evidence>
<keyword evidence="3" id="KW-1185">Reference proteome</keyword>
<reference evidence="2 3" key="1">
    <citation type="submission" date="2023-03" db="EMBL/GenBank/DDBJ databases">
        <title>Complete genome sequences of several Auritidibacter ignavus strains isolated from ear infections.</title>
        <authorList>
            <person name="Baehr T."/>
            <person name="Baumhoegger A.M."/>
        </authorList>
    </citation>
    <scope>NUCLEOTIDE SEQUENCE [LARGE SCALE GENOMIC DNA]</scope>
    <source>
        <strain evidence="2 3">BABAE-6</strain>
    </source>
</reference>
<dbReference type="PROSITE" id="PS50995">
    <property type="entry name" value="HTH_MARR_2"/>
    <property type="match status" value="2"/>
</dbReference>
<sequence>MGKLNAVQKYFGYQMRRLDGRYLRIWNEVIDLDLTPVQFSVLLSVQRLCELDDQPVDQHAALEATGVERAQSSELFRRLEDTGWVTKHPDPHDGRRRTISLTGPAKIATEQLKTSVQVVQHRLLDPLNPEDATWVIDQWRIIGRLTEDDLSWSYPGDMVRRVLDRHATLWSRSVEWNHYKPEEMCVLVTAGLHPGISQTELARHVGLDRSTTSAIVTRLVKNKHVVRQVAEHDHRERAAVITEQGNEFATQLCDRVTKTGRRMTRALSKRDRERLRDLQWRVVETENRELFTADSRDR</sequence>